<sequence length="367" mass="41884">MSSRTNKTNKNNTTRSSQGQVHNTKKPQTNKNVRTNIVTKNSYQLKVPVHSQSKSIDDSEQTDRQSVGEKFGHIRVVTASFHLLLTFLIRHLKFMSTRDEKTFGCLVAWADKTVKQVSSERNLLQDILHETAKYEINSFSANALRCTQYVNEKDETSYYSAWYKSRNFVPEEVLENNTLTLVDASAVELLDQLAFRLGKVSFNINRNGNCEYDFFVKEEFDKLSDCFNKLKDYLMDNSDSKIDYDDFLEKARRQQIAKQNYYASKANQTPVTVSVTREPSAPRKSTKGKTFDKSSVKPKKLDFEDDKTEESKENKPVEPIVVPAEACKPVVKTISFAETAKKNLVKSSSEPAIMQVEEGVFPDLSDE</sequence>
<dbReference type="RefSeq" id="YP_010842044.1">
    <property type="nucleotide sequence ID" value="NC_079139.1"/>
</dbReference>
<dbReference type="Proteomes" id="UP001321479">
    <property type="component" value="Segment"/>
</dbReference>
<feature type="region of interest" description="Disordered" evidence="1">
    <location>
        <begin position="1"/>
        <end position="40"/>
    </location>
</feature>
<evidence type="ECO:0000256" key="1">
    <source>
        <dbReference type="SAM" id="MobiDB-lite"/>
    </source>
</evidence>
<feature type="compositionally biased region" description="Basic and acidic residues" evidence="1">
    <location>
        <begin position="289"/>
        <end position="302"/>
    </location>
</feature>
<proteinExistence type="predicted"/>
<feature type="compositionally biased region" description="Low complexity" evidence="1">
    <location>
        <begin position="1"/>
        <end position="17"/>
    </location>
</feature>
<protein>
    <submittedName>
        <fullName evidence="2">Uncharacterized protein</fullName>
    </submittedName>
</protein>
<feature type="compositionally biased region" description="Polar residues" evidence="1">
    <location>
        <begin position="268"/>
        <end position="277"/>
    </location>
</feature>
<feature type="compositionally biased region" description="Polar residues" evidence="1">
    <location>
        <begin position="18"/>
        <end position="40"/>
    </location>
</feature>
<dbReference type="GeneID" id="80558641"/>
<name>A0ABM7NTK3_9VIRU</name>
<dbReference type="EMBL" id="AP024483">
    <property type="protein sequence ID" value="BCS83436.1"/>
    <property type="molecule type" value="Genomic_DNA"/>
</dbReference>
<evidence type="ECO:0000313" key="3">
    <source>
        <dbReference type="Proteomes" id="UP001321479"/>
    </source>
</evidence>
<feature type="region of interest" description="Disordered" evidence="1">
    <location>
        <begin position="268"/>
        <end position="316"/>
    </location>
</feature>
<reference evidence="2 3" key="1">
    <citation type="submission" date="2021-02" db="EMBL/GenBank/DDBJ databases">
        <title>Cotonvirus japonicus, which uses Golgi apparatus of host cells for its virion factory, phylogenetically links tailed tupanvirus and icosahedral mimivirus.</title>
        <authorList>
            <person name="Takahashi H."/>
            <person name="Fukaya S."/>
            <person name="Song C."/>
            <person name="Murata K."/>
            <person name="Takemura M."/>
        </authorList>
    </citation>
    <scope>NUCLEOTIDE SEQUENCE [LARGE SCALE GENOMIC DNA]</scope>
</reference>
<organism evidence="2 3">
    <name type="scientific">Cotonvirus japonicus</name>
    <dbReference type="NCBI Taxonomy" id="2811091"/>
    <lineage>
        <taxon>Viruses</taxon>
        <taxon>Varidnaviria</taxon>
        <taxon>Bamfordvirae</taxon>
        <taxon>Nucleocytoviricota</taxon>
        <taxon>Megaviricetes</taxon>
        <taxon>Imitervirales</taxon>
        <taxon>Mimiviridae</taxon>
        <taxon>Megamimivirinae</taxon>
        <taxon>Cotonvirus</taxon>
        <taxon>Cotonvirus japonicum</taxon>
    </lineage>
</organism>
<keyword evidence="3" id="KW-1185">Reference proteome</keyword>
<evidence type="ECO:0000313" key="2">
    <source>
        <dbReference type="EMBL" id="BCS83436.1"/>
    </source>
</evidence>
<accession>A0ABM7NTK3</accession>